<dbReference type="AlphaFoldDB" id="A0A4S3ZQV9"/>
<dbReference type="OrthoDB" id="1202966at2"/>
<comment type="caution">
    <text evidence="1">The sequence shown here is derived from an EMBL/GenBank/DDBJ whole genome shotgun (WGS) entry which is preliminary data.</text>
</comment>
<evidence type="ECO:0000313" key="1">
    <source>
        <dbReference type="EMBL" id="THF47935.1"/>
    </source>
</evidence>
<reference evidence="1 2" key="1">
    <citation type="submission" date="2019-04" db="EMBL/GenBank/DDBJ databases">
        <title>Flavobacterium sp. nov. isolated from construction timber.</title>
        <authorList>
            <person name="Lin S.-Y."/>
            <person name="Chang C.-T."/>
            <person name="Young C.-C."/>
        </authorList>
    </citation>
    <scope>NUCLEOTIDE SEQUENCE [LARGE SCALE GENOMIC DNA]</scope>
    <source>
        <strain evidence="1 2">CC-CTC003</strain>
    </source>
</reference>
<proteinExistence type="predicted"/>
<dbReference type="EMBL" id="SSNZ01000010">
    <property type="protein sequence ID" value="THF47935.1"/>
    <property type="molecule type" value="Genomic_DNA"/>
</dbReference>
<dbReference type="Proteomes" id="UP000307507">
    <property type="component" value="Unassembled WGS sequence"/>
</dbReference>
<gene>
    <name evidence="1" type="ORF">E6C50_16000</name>
</gene>
<sequence length="74" mass="8477">MGNLEIKNELHRIIDTSDANSASDFFMLVTDYMAQTEKCIITVAEENISDAKINCHQYLKDIVSGWEGWSNLFF</sequence>
<keyword evidence="2" id="KW-1185">Reference proteome</keyword>
<protein>
    <submittedName>
        <fullName evidence="1">Uncharacterized protein</fullName>
    </submittedName>
</protein>
<name>A0A4S3ZQV9_9FLAO</name>
<evidence type="ECO:0000313" key="2">
    <source>
        <dbReference type="Proteomes" id="UP000307507"/>
    </source>
</evidence>
<dbReference type="RefSeq" id="WP_136404249.1">
    <property type="nucleotide sequence ID" value="NZ_SSNZ01000010.1"/>
</dbReference>
<accession>A0A4S3ZQV9</accession>
<organism evidence="1 2">
    <name type="scientific">Flavobacterium supellecticarium</name>
    <dbReference type="NCBI Taxonomy" id="2565924"/>
    <lineage>
        <taxon>Bacteria</taxon>
        <taxon>Pseudomonadati</taxon>
        <taxon>Bacteroidota</taxon>
        <taxon>Flavobacteriia</taxon>
        <taxon>Flavobacteriales</taxon>
        <taxon>Flavobacteriaceae</taxon>
        <taxon>Flavobacterium</taxon>
    </lineage>
</organism>